<feature type="domain" description="Baseplate J-like central" evidence="3">
    <location>
        <begin position="184"/>
        <end position="253"/>
    </location>
</feature>
<evidence type="ECO:0000259" key="4">
    <source>
        <dbReference type="Pfam" id="PF26079"/>
    </source>
</evidence>
<dbReference type="InterPro" id="IPR052399">
    <property type="entry name" value="Phage_Baseplate_Assmbl_Protein"/>
</dbReference>
<protein>
    <submittedName>
        <fullName evidence="5">Baseplate J/gp47 family protein</fullName>
    </submittedName>
</protein>
<dbReference type="InterPro" id="IPR058530">
    <property type="entry name" value="Baseplate_J-like_C"/>
</dbReference>
<evidence type="ECO:0000256" key="1">
    <source>
        <dbReference type="ARBA" id="ARBA00038087"/>
    </source>
</evidence>
<accession>A0A939D8G8</accession>
<dbReference type="Pfam" id="PF04865">
    <property type="entry name" value="Baseplate_J"/>
    <property type="match status" value="1"/>
</dbReference>
<reference evidence="5" key="1">
    <citation type="submission" date="2021-02" db="EMBL/GenBank/DDBJ databases">
        <title>Abyssanaerobacter marinus gen.nov., sp., nov, anaerobic bacterium isolated from the Onnuri vent field of Indian Ocean and suggestion of Mogibacteriaceae fam. nov., and proposal of reclassification of ambiguous this family's genus member.</title>
        <authorList>
            <person name="Kim Y.J."/>
            <person name="Yang J.-A."/>
        </authorList>
    </citation>
    <scope>NUCLEOTIDE SEQUENCE</scope>
    <source>
        <strain evidence="5">DSM 2634</strain>
    </source>
</reference>
<feature type="domain" description="Baseplate protein J-like barrel" evidence="2">
    <location>
        <begin position="84"/>
        <end position="163"/>
    </location>
</feature>
<dbReference type="Pfam" id="PF26078">
    <property type="entry name" value="Baseplate_J_M"/>
    <property type="match status" value="1"/>
</dbReference>
<proteinExistence type="inferred from homology"/>
<dbReference type="RefSeq" id="WP_206581995.1">
    <property type="nucleotide sequence ID" value="NZ_JAFJZZ010000002.1"/>
</dbReference>
<evidence type="ECO:0000259" key="2">
    <source>
        <dbReference type="Pfam" id="PF04865"/>
    </source>
</evidence>
<dbReference type="EMBL" id="JAFJZZ010000002">
    <property type="protein sequence ID" value="MBN7773162.1"/>
    <property type="molecule type" value="Genomic_DNA"/>
</dbReference>
<evidence type="ECO:0000313" key="5">
    <source>
        <dbReference type="EMBL" id="MBN7773162.1"/>
    </source>
</evidence>
<feature type="domain" description="Baseplate J-like C-terminal" evidence="4">
    <location>
        <begin position="261"/>
        <end position="346"/>
    </location>
</feature>
<dbReference type="AlphaFoldDB" id="A0A939D8G8"/>
<evidence type="ECO:0000313" key="6">
    <source>
        <dbReference type="Proteomes" id="UP000664545"/>
    </source>
</evidence>
<gene>
    <name evidence="5" type="ORF">JYB65_07295</name>
</gene>
<organism evidence="5 6">
    <name type="scientific">Clostridium aminobutyricum</name>
    <dbReference type="NCBI Taxonomy" id="33953"/>
    <lineage>
        <taxon>Bacteria</taxon>
        <taxon>Bacillati</taxon>
        <taxon>Bacillota</taxon>
        <taxon>Clostridia</taxon>
        <taxon>Eubacteriales</taxon>
        <taxon>Clostridiaceae</taxon>
        <taxon>Clostridium</taxon>
    </lineage>
</organism>
<dbReference type="PANTHER" id="PTHR37829:SF3">
    <property type="entry name" value="PROTEIN JAYE-RELATED"/>
    <property type="match status" value="1"/>
</dbReference>
<dbReference type="Pfam" id="PF26079">
    <property type="entry name" value="Baseplate_J_C"/>
    <property type="match status" value="1"/>
</dbReference>
<comment type="similarity">
    <text evidence="1">Belongs to the Mu gp47/PBSX XkdT family.</text>
</comment>
<keyword evidence="6" id="KW-1185">Reference proteome</keyword>
<comment type="caution">
    <text evidence="5">The sequence shown here is derived from an EMBL/GenBank/DDBJ whole genome shotgun (WGS) entry which is preliminary data.</text>
</comment>
<dbReference type="InterPro" id="IPR006949">
    <property type="entry name" value="Barrel_Baseplate_J-like"/>
</dbReference>
<dbReference type="Proteomes" id="UP000664545">
    <property type="component" value="Unassembled WGS sequence"/>
</dbReference>
<dbReference type="PANTHER" id="PTHR37829">
    <property type="entry name" value="PHAGE-LIKE ELEMENT PBSX PROTEIN XKDT"/>
    <property type="match status" value="1"/>
</dbReference>
<sequence length="347" mass="37044">MTITKETLKTRMLADISNDYDKSEGSFFFDAIAPVAIELEKSYSSQDTILEHAFVDTATGAYLDRKCAELGLSRKAATKATGKVQITGAIGATVQKGISVATELVTFVTTESAIIGESGTALVSVECEDNGSIGNVAANAIKYFPITIEGLIAVTNPETFTSGYDAETDKGLRDRYHDKVNTPSTSGNASHYEQWAKSVTGVGGAKIFPTWNGPGTVKVVICDSNKRAADSQLVASVAAYIETQRPVGATVTTESVAEKNIDITASIVILGNTTTIEQVNSSFQSEINAYFKETALNQTYISYARIGSILYDIYGVMDYSDLELNGEARNVILSDTELPVIGTVVLS</sequence>
<evidence type="ECO:0000259" key="3">
    <source>
        <dbReference type="Pfam" id="PF26078"/>
    </source>
</evidence>
<name>A0A939D8G8_CLOAM</name>
<dbReference type="InterPro" id="IPR058531">
    <property type="entry name" value="Baseplate_J_M"/>
</dbReference>